<evidence type="ECO:0000313" key="10">
    <source>
        <dbReference type="Proteomes" id="UP000069654"/>
    </source>
</evidence>
<name>A0A100XD38_MYCTH</name>
<feature type="domain" description="RNA polymerase sigma factor 70 region 4 type 2" evidence="8">
    <location>
        <begin position="132"/>
        <end position="182"/>
    </location>
</feature>
<dbReference type="PANTHER" id="PTHR43133">
    <property type="entry name" value="RNA POLYMERASE ECF-TYPE SIGMA FACTO"/>
    <property type="match status" value="1"/>
</dbReference>
<dbReference type="InterPro" id="IPR014284">
    <property type="entry name" value="RNA_pol_sigma-70_dom"/>
</dbReference>
<dbReference type="RefSeq" id="WP_003925562.1">
    <property type="nucleotide sequence ID" value="NZ_BCTB01000005.1"/>
</dbReference>
<keyword evidence="3 6" id="KW-0731">Sigma factor</keyword>
<dbReference type="GO" id="GO:0006950">
    <property type="term" value="P:response to stress"/>
    <property type="evidence" value="ECO:0007669"/>
    <property type="project" value="UniProtKB-ARBA"/>
</dbReference>
<keyword evidence="2 6" id="KW-0805">Transcription regulation</keyword>
<dbReference type="CDD" id="cd06171">
    <property type="entry name" value="Sigma70_r4"/>
    <property type="match status" value="1"/>
</dbReference>
<dbReference type="Gene3D" id="1.10.1740.10">
    <property type="match status" value="1"/>
</dbReference>
<dbReference type="EMBL" id="BCTB01000005">
    <property type="protein sequence ID" value="GAT14218.1"/>
    <property type="molecule type" value="Genomic_DNA"/>
</dbReference>
<dbReference type="Gene3D" id="1.10.10.10">
    <property type="entry name" value="Winged helix-like DNA-binding domain superfamily/Winged helix DNA-binding domain"/>
    <property type="match status" value="1"/>
</dbReference>
<accession>A0A100XD38</accession>
<sequence length="196" mass="21582">MTASIPSARIQPDSALKARFAAEVGPLIDVLSRGARRLARTDADAEDLLQDTLMRAFVGFGSFEEGTNLKAWLFCIQHNQWINDHRRRQRRPAEVSLDVLTDREVANHDTHARTAAPSAEREVLESLPDSGIRAAMEQLSEGSRTVLYYADVEGCTYSETAARMNIPIGTVMSRASRARSQLRRALQGMAATTPAA</sequence>
<dbReference type="PROSITE" id="PS01063">
    <property type="entry name" value="SIGMA70_ECF"/>
    <property type="match status" value="1"/>
</dbReference>
<dbReference type="InterPro" id="IPR039425">
    <property type="entry name" value="RNA_pol_sigma-70-like"/>
</dbReference>
<comment type="similarity">
    <text evidence="1 6">Belongs to the sigma-70 factor family. ECF subfamily.</text>
</comment>
<organism evidence="9 10">
    <name type="scientific">Mycolicibacterium thermoresistibile</name>
    <name type="common">Mycobacterium thermoresistibile</name>
    <dbReference type="NCBI Taxonomy" id="1797"/>
    <lineage>
        <taxon>Bacteria</taxon>
        <taxon>Bacillati</taxon>
        <taxon>Actinomycetota</taxon>
        <taxon>Actinomycetes</taxon>
        <taxon>Mycobacteriales</taxon>
        <taxon>Mycobacteriaceae</taxon>
        <taxon>Mycolicibacterium</taxon>
    </lineage>
</organism>
<dbReference type="NCBIfam" id="TIGR02937">
    <property type="entry name" value="sigma70-ECF"/>
    <property type="match status" value="1"/>
</dbReference>
<reference evidence="9 10" key="1">
    <citation type="journal article" date="2016" name="Genome Announc.">
        <title>Draft Genome Sequences of Five Rapidly Growing Mycobacterium Species, M. thermoresistibile, M. fortuitum subsp. acetamidolyticum, M. canariasense, M. brisbanense, and M. novocastrense.</title>
        <authorList>
            <person name="Katahira K."/>
            <person name="Ogura Y."/>
            <person name="Gotoh Y."/>
            <person name="Hayashi T."/>
        </authorList>
    </citation>
    <scope>NUCLEOTIDE SEQUENCE [LARGE SCALE GENOMIC DNA]</scope>
    <source>
        <strain evidence="9 10">JCM6362</strain>
    </source>
</reference>
<dbReference type="OMA" id="TETHVMA"/>
<dbReference type="OrthoDB" id="9803470at2"/>
<evidence type="ECO:0000256" key="5">
    <source>
        <dbReference type="ARBA" id="ARBA00023163"/>
    </source>
</evidence>
<evidence type="ECO:0000256" key="3">
    <source>
        <dbReference type="ARBA" id="ARBA00023082"/>
    </source>
</evidence>
<dbReference type="SUPFAM" id="SSF88659">
    <property type="entry name" value="Sigma3 and sigma4 domains of RNA polymerase sigma factors"/>
    <property type="match status" value="1"/>
</dbReference>
<keyword evidence="4 6" id="KW-0238">DNA-binding</keyword>
<evidence type="ECO:0000256" key="4">
    <source>
        <dbReference type="ARBA" id="ARBA00023125"/>
    </source>
</evidence>
<dbReference type="GO" id="GO:0003677">
    <property type="term" value="F:DNA binding"/>
    <property type="evidence" value="ECO:0007669"/>
    <property type="project" value="UniProtKB-KW"/>
</dbReference>
<dbReference type="Pfam" id="PF04542">
    <property type="entry name" value="Sigma70_r2"/>
    <property type="match status" value="1"/>
</dbReference>
<evidence type="ECO:0000259" key="7">
    <source>
        <dbReference type="Pfam" id="PF04542"/>
    </source>
</evidence>
<dbReference type="InterPro" id="IPR013325">
    <property type="entry name" value="RNA_pol_sigma_r2"/>
</dbReference>
<dbReference type="AlphaFoldDB" id="A0A100XD38"/>
<keyword evidence="5 6" id="KW-0804">Transcription</keyword>
<dbReference type="InterPro" id="IPR007627">
    <property type="entry name" value="RNA_pol_sigma70_r2"/>
</dbReference>
<evidence type="ECO:0000259" key="8">
    <source>
        <dbReference type="Pfam" id="PF08281"/>
    </source>
</evidence>
<evidence type="ECO:0000256" key="1">
    <source>
        <dbReference type="ARBA" id="ARBA00010641"/>
    </source>
</evidence>
<dbReference type="PANTHER" id="PTHR43133:SF59">
    <property type="entry name" value="ECF RNA POLYMERASE SIGMA FACTOR SIGR"/>
    <property type="match status" value="1"/>
</dbReference>
<dbReference type="GO" id="GO:0016987">
    <property type="term" value="F:sigma factor activity"/>
    <property type="evidence" value="ECO:0007669"/>
    <property type="project" value="UniProtKB-KW"/>
</dbReference>
<dbReference type="STRING" id="1797.RMCT_1189"/>
<evidence type="ECO:0000256" key="2">
    <source>
        <dbReference type="ARBA" id="ARBA00023015"/>
    </source>
</evidence>
<evidence type="ECO:0000256" key="6">
    <source>
        <dbReference type="RuleBase" id="RU000716"/>
    </source>
</evidence>
<gene>
    <name evidence="9" type="ORF">RMCT_1189</name>
</gene>
<dbReference type="GO" id="GO:0006352">
    <property type="term" value="P:DNA-templated transcription initiation"/>
    <property type="evidence" value="ECO:0007669"/>
    <property type="project" value="InterPro"/>
</dbReference>
<reference evidence="10" key="2">
    <citation type="submission" date="2016-02" db="EMBL/GenBank/DDBJ databases">
        <title>Draft genome sequence of five rapidly growing Mycobacterium species.</title>
        <authorList>
            <person name="Katahira K."/>
            <person name="Gotou Y."/>
            <person name="Iida K."/>
            <person name="Ogura Y."/>
            <person name="Hayashi T."/>
        </authorList>
    </citation>
    <scope>NUCLEOTIDE SEQUENCE [LARGE SCALE GENOMIC DNA]</scope>
    <source>
        <strain evidence="10">JCM6362</strain>
    </source>
</reference>
<evidence type="ECO:0000313" key="9">
    <source>
        <dbReference type="EMBL" id="GAT14218.1"/>
    </source>
</evidence>
<dbReference type="SUPFAM" id="SSF88946">
    <property type="entry name" value="Sigma2 domain of RNA polymerase sigma factors"/>
    <property type="match status" value="1"/>
</dbReference>
<dbReference type="Pfam" id="PF08281">
    <property type="entry name" value="Sigma70_r4_2"/>
    <property type="match status" value="1"/>
</dbReference>
<comment type="caution">
    <text evidence="9">The sequence shown here is derived from an EMBL/GenBank/DDBJ whole genome shotgun (WGS) entry which is preliminary data.</text>
</comment>
<dbReference type="Proteomes" id="UP000069654">
    <property type="component" value="Unassembled WGS sequence"/>
</dbReference>
<dbReference type="InterPro" id="IPR036388">
    <property type="entry name" value="WH-like_DNA-bd_sf"/>
</dbReference>
<proteinExistence type="inferred from homology"/>
<dbReference type="InterPro" id="IPR013249">
    <property type="entry name" value="RNA_pol_sigma70_r4_t2"/>
</dbReference>
<protein>
    <recommendedName>
        <fullName evidence="6">RNA polymerase sigma factor</fullName>
    </recommendedName>
</protein>
<dbReference type="InterPro" id="IPR013324">
    <property type="entry name" value="RNA_pol_sigma_r3/r4-like"/>
</dbReference>
<dbReference type="InterPro" id="IPR000838">
    <property type="entry name" value="RNA_pol_sigma70_ECF_CS"/>
</dbReference>
<feature type="domain" description="RNA polymerase sigma-70 region 2" evidence="7">
    <location>
        <begin position="32"/>
        <end position="91"/>
    </location>
</feature>